<feature type="transmembrane region" description="Helical" evidence="10">
    <location>
        <begin position="48"/>
        <end position="68"/>
    </location>
</feature>
<gene>
    <name evidence="11" type="ORF">HU200_017747</name>
</gene>
<dbReference type="Proteomes" id="UP000636709">
    <property type="component" value="Unassembled WGS sequence"/>
</dbReference>
<comment type="subcellular location">
    <subcellularLocation>
        <location evidence="1">Membrane</location>
        <topology evidence="1">Multi-pass membrane protein</topology>
    </subcellularLocation>
</comment>
<evidence type="ECO:0008006" key="13">
    <source>
        <dbReference type="Google" id="ProtNLM"/>
    </source>
</evidence>
<evidence type="ECO:0000313" key="12">
    <source>
        <dbReference type="Proteomes" id="UP000636709"/>
    </source>
</evidence>
<name>A0A835KJM7_9POAL</name>
<feature type="transmembrane region" description="Helical" evidence="10">
    <location>
        <begin position="126"/>
        <end position="152"/>
    </location>
</feature>
<sequence length="177" mass="19494">MGDIATDDRGAGKDEEGVPDGEEETSPIEQVRLTVPSTDDPSLPVWTFRMWTIGLASCALLSFLNQFFSYRSEPLIVTQITVQVASLPVGHFMARVLPRTRYRLPKMLGGGEWSLNPGPFNIKEHVLISIFANAGFAFGIGSAYAVGIVNIIRAFYHRHISFLTGWLLVITTQVLGI</sequence>
<evidence type="ECO:0000256" key="5">
    <source>
        <dbReference type="ARBA" id="ARBA00022856"/>
    </source>
</evidence>
<dbReference type="InterPro" id="IPR004648">
    <property type="entry name" value="Oligpept_transpt"/>
</dbReference>
<evidence type="ECO:0000256" key="7">
    <source>
        <dbReference type="ARBA" id="ARBA00022989"/>
    </source>
</evidence>
<accession>A0A835KJM7</accession>
<comment type="caution">
    <text evidence="11">The sequence shown here is derived from an EMBL/GenBank/DDBJ whole genome shotgun (WGS) entry which is preliminary data.</text>
</comment>
<reference evidence="11" key="1">
    <citation type="submission" date="2020-07" db="EMBL/GenBank/DDBJ databases">
        <title>Genome sequence and genetic diversity analysis of an under-domesticated orphan crop, white fonio (Digitaria exilis).</title>
        <authorList>
            <person name="Bennetzen J.L."/>
            <person name="Chen S."/>
            <person name="Ma X."/>
            <person name="Wang X."/>
            <person name="Yssel A.E.J."/>
            <person name="Chaluvadi S.R."/>
            <person name="Johnson M."/>
            <person name="Gangashetty P."/>
            <person name="Hamidou F."/>
            <person name="Sanogo M.D."/>
            <person name="Zwaenepoel A."/>
            <person name="Wallace J."/>
            <person name="Van De Peer Y."/>
            <person name="Van Deynze A."/>
        </authorList>
    </citation>
    <scope>NUCLEOTIDE SEQUENCE</scope>
    <source>
        <tissue evidence="11">Leaves</tissue>
    </source>
</reference>
<dbReference type="Pfam" id="PF03169">
    <property type="entry name" value="OPT"/>
    <property type="match status" value="1"/>
</dbReference>
<evidence type="ECO:0000256" key="4">
    <source>
        <dbReference type="ARBA" id="ARBA00022692"/>
    </source>
</evidence>
<keyword evidence="5" id="KW-0571">Peptide transport</keyword>
<keyword evidence="4 10" id="KW-0812">Transmembrane</keyword>
<feature type="compositionally biased region" description="Basic and acidic residues" evidence="9">
    <location>
        <begin position="1"/>
        <end position="16"/>
    </location>
</feature>
<dbReference type="AlphaFoldDB" id="A0A835KJM7"/>
<comment type="similarity">
    <text evidence="2">Belongs to the oligopeptide OPT transporter (TC 2.A.67.1) family.</text>
</comment>
<dbReference type="GO" id="GO:0035673">
    <property type="term" value="F:oligopeptide transmembrane transporter activity"/>
    <property type="evidence" value="ECO:0007669"/>
    <property type="project" value="InterPro"/>
</dbReference>
<dbReference type="PANTHER" id="PTHR22601">
    <property type="entry name" value="ISP4 LIKE PROTEIN"/>
    <property type="match status" value="1"/>
</dbReference>
<protein>
    <recommendedName>
        <fullName evidence="13">Oligopeptide transporter</fullName>
    </recommendedName>
</protein>
<evidence type="ECO:0000256" key="1">
    <source>
        <dbReference type="ARBA" id="ARBA00004141"/>
    </source>
</evidence>
<feature type="transmembrane region" description="Helical" evidence="10">
    <location>
        <begin position="159"/>
        <end position="176"/>
    </location>
</feature>
<keyword evidence="7 10" id="KW-1133">Transmembrane helix</keyword>
<dbReference type="GO" id="GO:0016020">
    <property type="term" value="C:membrane"/>
    <property type="evidence" value="ECO:0007669"/>
    <property type="project" value="UniProtKB-SubCell"/>
</dbReference>
<evidence type="ECO:0000313" key="11">
    <source>
        <dbReference type="EMBL" id="KAF8729164.1"/>
    </source>
</evidence>
<proteinExistence type="inferred from homology"/>
<feature type="compositionally biased region" description="Acidic residues" evidence="9">
    <location>
        <begin position="17"/>
        <end position="26"/>
    </location>
</feature>
<keyword evidence="8 10" id="KW-0472">Membrane</keyword>
<evidence type="ECO:0000256" key="10">
    <source>
        <dbReference type="SAM" id="Phobius"/>
    </source>
</evidence>
<feature type="transmembrane region" description="Helical" evidence="10">
    <location>
        <begin position="75"/>
        <end position="94"/>
    </location>
</feature>
<dbReference type="GO" id="GO:0015031">
    <property type="term" value="P:protein transport"/>
    <property type="evidence" value="ECO:0007669"/>
    <property type="project" value="UniProtKB-KW"/>
</dbReference>
<keyword evidence="3" id="KW-0813">Transport</keyword>
<keyword evidence="12" id="KW-1185">Reference proteome</keyword>
<dbReference type="NCBIfam" id="TIGR00728">
    <property type="entry name" value="OPT_sfam"/>
    <property type="match status" value="1"/>
</dbReference>
<evidence type="ECO:0000256" key="8">
    <source>
        <dbReference type="ARBA" id="ARBA00023136"/>
    </source>
</evidence>
<keyword evidence="6" id="KW-0653">Protein transport</keyword>
<evidence type="ECO:0000256" key="9">
    <source>
        <dbReference type="SAM" id="MobiDB-lite"/>
    </source>
</evidence>
<evidence type="ECO:0000256" key="2">
    <source>
        <dbReference type="ARBA" id="ARBA00005484"/>
    </source>
</evidence>
<feature type="region of interest" description="Disordered" evidence="9">
    <location>
        <begin position="1"/>
        <end position="27"/>
    </location>
</feature>
<dbReference type="EMBL" id="JACEFO010001625">
    <property type="protein sequence ID" value="KAF8729164.1"/>
    <property type="molecule type" value="Genomic_DNA"/>
</dbReference>
<evidence type="ECO:0000256" key="3">
    <source>
        <dbReference type="ARBA" id="ARBA00022448"/>
    </source>
</evidence>
<dbReference type="OrthoDB" id="9986677at2759"/>
<evidence type="ECO:0000256" key="6">
    <source>
        <dbReference type="ARBA" id="ARBA00022927"/>
    </source>
</evidence>
<organism evidence="11 12">
    <name type="scientific">Digitaria exilis</name>
    <dbReference type="NCBI Taxonomy" id="1010633"/>
    <lineage>
        <taxon>Eukaryota</taxon>
        <taxon>Viridiplantae</taxon>
        <taxon>Streptophyta</taxon>
        <taxon>Embryophyta</taxon>
        <taxon>Tracheophyta</taxon>
        <taxon>Spermatophyta</taxon>
        <taxon>Magnoliopsida</taxon>
        <taxon>Liliopsida</taxon>
        <taxon>Poales</taxon>
        <taxon>Poaceae</taxon>
        <taxon>PACMAD clade</taxon>
        <taxon>Panicoideae</taxon>
        <taxon>Panicodae</taxon>
        <taxon>Paniceae</taxon>
        <taxon>Anthephorinae</taxon>
        <taxon>Digitaria</taxon>
    </lineage>
</organism>
<dbReference type="InterPro" id="IPR004813">
    <property type="entry name" value="OPT"/>
</dbReference>